<organism evidence="1">
    <name type="scientific">Geladintestivirus 4</name>
    <dbReference type="NCBI Taxonomy" id="3233136"/>
    <lineage>
        <taxon>Viruses</taxon>
        <taxon>Duplodnaviria</taxon>
        <taxon>Heunggongvirae</taxon>
        <taxon>Uroviricota</taxon>
        <taxon>Caudoviricetes</taxon>
        <taxon>Crassvirales</taxon>
    </lineage>
</organism>
<reference evidence="1" key="1">
    <citation type="submission" date="2024-06" db="EMBL/GenBank/DDBJ databases">
        <title>Intestivirid acquisition increases across infancy in a wild primate population.</title>
        <authorList>
            <person name="Schneider-Creas I.A."/>
            <person name="Moya I.L."/>
            <person name="Chiou K.L."/>
            <person name="Baniel A."/>
            <person name="Azanaw Haile A."/>
            <person name="Kebede F."/>
            <person name="Abebe B."/>
            <person name="Snyder-Mackler N."/>
            <person name="Varsani A."/>
        </authorList>
    </citation>
    <scope>NUCLEOTIDE SEQUENCE</scope>
    <source>
        <strain evidence="1">Int_RNL_2017_0055_MCB</strain>
    </source>
</reference>
<dbReference type="EMBL" id="PP965494">
    <property type="protein sequence ID" value="XCO00034.1"/>
    <property type="molecule type" value="Genomic_DNA"/>
</dbReference>
<accession>A0AAU8MG48</accession>
<evidence type="ECO:0008006" key="2">
    <source>
        <dbReference type="Google" id="ProtNLM"/>
    </source>
</evidence>
<protein>
    <recommendedName>
        <fullName evidence="2">Coat protein</fullName>
    </recommendedName>
</protein>
<sequence length="52" mass="6124">MARFKIRPYDDYKAWDTADTIEEARAKRSKLAMSFFSRSVVIEDTKTYSIVD</sequence>
<evidence type="ECO:0000313" key="1">
    <source>
        <dbReference type="EMBL" id="XCO00034.1"/>
    </source>
</evidence>
<name>A0AAU8MG48_9CAUD</name>
<proteinExistence type="predicted"/>